<organism evidence="1">
    <name type="scientific">anaerobic digester metagenome</name>
    <dbReference type="NCBI Taxonomy" id="1263854"/>
    <lineage>
        <taxon>unclassified sequences</taxon>
        <taxon>metagenomes</taxon>
        <taxon>ecological metagenomes</taxon>
    </lineage>
</organism>
<reference evidence="1" key="1">
    <citation type="submission" date="2019-03" db="EMBL/GenBank/DDBJ databases">
        <authorList>
            <person name="Hao L."/>
        </authorList>
    </citation>
    <scope>NUCLEOTIDE SEQUENCE</scope>
</reference>
<sequence length="65" mass="7502">MLDKKKEYVQIEVGGKHYLCSIWYRSKDILWYGKGLESEISNLCYAVSKEGLLKKISMQIAAESK</sequence>
<proteinExistence type="predicted"/>
<dbReference type="AlphaFoldDB" id="A0A485LVQ1"/>
<dbReference type="EMBL" id="CAADRN010000080">
    <property type="protein sequence ID" value="VFU12352.1"/>
    <property type="molecule type" value="Genomic_DNA"/>
</dbReference>
<accession>A0A485LVQ1</accession>
<evidence type="ECO:0000313" key="1">
    <source>
        <dbReference type="EMBL" id="VFU12352.1"/>
    </source>
</evidence>
<gene>
    <name evidence="1" type="ORF">SCFA_1700002</name>
</gene>
<name>A0A485LVQ1_9ZZZZ</name>
<protein>
    <submittedName>
        <fullName evidence="1">Uncharacterized protein</fullName>
    </submittedName>
</protein>